<organism evidence="2 3">
    <name type="scientific">Lysinibacillus parviboronicapiens</name>
    <dbReference type="NCBI Taxonomy" id="436516"/>
    <lineage>
        <taxon>Bacteria</taxon>
        <taxon>Bacillati</taxon>
        <taxon>Bacillota</taxon>
        <taxon>Bacilli</taxon>
        <taxon>Bacillales</taxon>
        <taxon>Bacillaceae</taxon>
        <taxon>Lysinibacillus</taxon>
    </lineage>
</organism>
<dbReference type="RefSeq" id="WP_107947462.1">
    <property type="nucleotide sequence ID" value="NZ_CP073713.1"/>
</dbReference>
<evidence type="ECO:0008006" key="4">
    <source>
        <dbReference type="Google" id="ProtNLM"/>
    </source>
</evidence>
<feature type="transmembrane region" description="Helical" evidence="1">
    <location>
        <begin position="70"/>
        <end position="103"/>
    </location>
</feature>
<proteinExistence type="predicted"/>
<reference evidence="2 3" key="1">
    <citation type="submission" date="2024-06" db="EMBL/GenBank/DDBJ databases">
        <title>Sorghum-associated microbial communities from plants grown in Nebraska, USA.</title>
        <authorList>
            <person name="Schachtman D."/>
        </authorList>
    </citation>
    <scope>NUCLEOTIDE SEQUENCE [LARGE SCALE GENOMIC DNA]</scope>
    <source>
        <strain evidence="2 3">736</strain>
    </source>
</reference>
<dbReference type="Proteomes" id="UP001549363">
    <property type="component" value="Unassembled WGS sequence"/>
</dbReference>
<sequence>MFYHYKFWHSLTHPVTFTQALEGGEIRGYKKRSLVVFLLFILLFVIREFWGMGTESLTTLFAMNNQDEYYTARLLSMVGAIIWGIIYYCFQYFGVTYMLYLLTDIPYKWIQKVQLYVMAFLLIEKAILFAVFYGVGYSTTFSFFSLAPIAQLFIDADVVLFVINQLTAATVLTIIVQFTFLSKWEEAADRKALLAKIIVIQVLMAVIVGMISVLPLQEWITRGLG</sequence>
<name>A0ABV2PIM6_9BACI</name>
<protein>
    <recommendedName>
        <fullName evidence="4">Yip1 domain-containing protein</fullName>
    </recommendedName>
</protein>
<feature type="transmembrane region" description="Helical" evidence="1">
    <location>
        <begin position="115"/>
        <end position="138"/>
    </location>
</feature>
<evidence type="ECO:0000256" key="1">
    <source>
        <dbReference type="SAM" id="Phobius"/>
    </source>
</evidence>
<dbReference type="EMBL" id="JBEPSB010000006">
    <property type="protein sequence ID" value="MET4560649.1"/>
    <property type="molecule type" value="Genomic_DNA"/>
</dbReference>
<feature type="transmembrane region" description="Helical" evidence="1">
    <location>
        <begin position="34"/>
        <end position="50"/>
    </location>
</feature>
<feature type="transmembrane region" description="Helical" evidence="1">
    <location>
        <begin position="158"/>
        <end position="181"/>
    </location>
</feature>
<keyword evidence="1" id="KW-1133">Transmembrane helix</keyword>
<keyword evidence="1" id="KW-0472">Membrane</keyword>
<keyword evidence="3" id="KW-1185">Reference proteome</keyword>
<gene>
    <name evidence="2" type="ORF">ABIA69_001793</name>
</gene>
<evidence type="ECO:0000313" key="3">
    <source>
        <dbReference type="Proteomes" id="UP001549363"/>
    </source>
</evidence>
<accession>A0ABV2PIM6</accession>
<keyword evidence="1" id="KW-0812">Transmembrane</keyword>
<feature type="transmembrane region" description="Helical" evidence="1">
    <location>
        <begin position="193"/>
        <end position="216"/>
    </location>
</feature>
<evidence type="ECO:0000313" key="2">
    <source>
        <dbReference type="EMBL" id="MET4560649.1"/>
    </source>
</evidence>
<comment type="caution">
    <text evidence="2">The sequence shown here is derived from an EMBL/GenBank/DDBJ whole genome shotgun (WGS) entry which is preliminary data.</text>
</comment>